<feature type="region of interest" description="Disordered" evidence="1">
    <location>
        <begin position="1"/>
        <end position="77"/>
    </location>
</feature>
<evidence type="ECO:0000313" key="3">
    <source>
        <dbReference type="Proteomes" id="UP000479710"/>
    </source>
</evidence>
<evidence type="ECO:0000256" key="1">
    <source>
        <dbReference type="SAM" id="MobiDB-lite"/>
    </source>
</evidence>
<dbReference type="EMBL" id="SPHZ02000008">
    <property type="protein sequence ID" value="KAF0901546.1"/>
    <property type="molecule type" value="Genomic_DNA"/>
</dbReference>
<protein>
    <submittedName>
        <fullName evidence="2">Uncharacterized protein</fullName>
    </submittedName>
</protein>
<accession>A0A6G1CN25</accession>
<dbReference type="AlphaFoldDB" id="A0A6G1CN25"/>
<comment type="caution">
    <text evidence="2">The sequence shown here is derived from an EMBL/GenBank/DDBJ whole genome shotgun (WGS) entry which is preliminary data.</text>
</comment>
<organism evidence="2 3">
    <name type="scientific">Oryza meyeriana var. granulata</name>
    <dbReference type="NCBI Taxonomy" id="110450"/>
    <lineage>
        <taxon>Eukaryota</taxon>
        <taxon>Viridiplantae</taxon>
        <taxon>Streptophyta</taxon>
        <taxon>Embryophyta</taxon>
        <taxon>Tracheophyta</taxon>
        <taxon>Spermatophyta</taxon>
        <taxon>Magnoliopsida</taxon>
        <taxon>Liliopsida</taxon>
        <taxon>Poales</taxon>
        <taxon>Poaceae</taxon>
        <taxon>BOP clade</taxon>
        <taxon>Oryzoideae</taxon>
        <taxon>Oryzeae</taxon>
        <taxon>Oryzinae</taxon>
        <taxon>Oryza</taxon>
        <taxon>Oryza meyeriana</taxon>
    </lineage>
</organism>
<evidence type="ECO:0000313" key="2">
    <source>
        <dbReference type="EMBL" id="KAF0901546.1"/>
    </source>
</evidence>
<dbReference type="Proteomes" id="UP000479710">
    <property type="component" value="Unassembled WGS sequence"/>
</dbReference>
<gene>
    <name evidence="2" type="ORF">E2562_003524</name>
</gene>
<sequence>MGLGERVASGLGAAASSRCGRSPSTRCLRPGKHDVIEHVGSEAHLSANAGTGPHQSANGRAPLNGGRLGAESPDPEP</sequence>
<keyword evidence="3" id="KW-1185">Reference proteome</keyword>
<proteinExistence type="predicted"/>
<reference evidence="2 3" key="1">
    <citation type="submission" date="2019-11" db="EMBL/GenBank/DDBJ databases">
        <title>Whole genome sequence of Oryza granulata.</title>
        <authorList>
            <person name="Li W."/>
        </authorList>
    </citation>
    <scope>NUCLEOTIDE SEQUENCE [LARGE SCALE GENOMIC DNA]</scope>
    <source>
        <strain evidence="3">cv. Menghai</strain>
        <tissue evidence="2">Leaf</tissue>
    </source>
</reference>
<name>A0A6G1CN25_9ORYZ</name>
<feature type="compositionally biased region" description="Basic and acidic residues" evidence="1">
    <location>
        <begin position="31"/>
        <end position="41"/>
    </location>
</feature>